<dbReference type="RefSeq" id="WP_237856678.1">
    <property type="nucleotide sequence ID" value="NZ_JAKLWS010000094.1"/>
</dbReference>
<protein>
    <recommendedName>
        <fullName evidence="3">Addiction module protein</fullName>
    </recommendedName>
</protein>
<dbReference type="Proteomes" id="UP001165366">
    <property type="component" value="Unassembled WGS sequence"/>
</dbReference>
<accession>A0ABS9KJV5</accession>
<dbReference type="EMBL" id="JAKLWS010000094">
    <property type="protein sequence ID" value="MCG2591124.1"/>
    <property type="molecule type" value="Genomic_DNA"/>
</dbReference>
<evidence type="ECO:0008006" key="3">
    <source>
        <dbReference type="Google" id="ProtNLM"/>
    </source>
</evidence>
<evidence type="ECO:0000313" key="1">
    <source>
        <dbReference type="EMBL" id="MCG2591124.1"/>
    </source>
</evidence>
<sequence length="83" mass="9558">MDTKSDRKLDITKKILDVEDDSVLSKIEEILAETETVAYTTNGESLNRDQYKKRIEDISKEVQSGGKNFTSDEVQDYVKNRKI</sequence>
<proteinExistence type="predicted"/>
<gene>
    <name evidence="1" type="ORF">L6773_21345</name>
</gene>
<reference evidence="1" key="2">
    <citation type="submission" date="2024-05" db="EMBL/GenBank/DDBJ databases">
        <title>Rhodohalobacter halophilus gen. nov., sp. nov., a moderately halophilic member of the family Balneolaceae.</title>
        <authorList>
            <person name="Xia J."/>
        </authorList>
    </citation>
    <scope>NUCLEOTIDE SEQUENCE</scope>
    <source>
        <strain evidence="1">WB101</strain>
    </source>
</reference>
<evidence type="ECO:0000313" key="2">
    <source>
        <dbReference type="Proteomes" id="UP001165366"/>
    </source>
</evidence>
<reference evidence="1" key="1">
    <citation type="submission" date="2022-01" db="EMBL/GenBank/DDBJ databases">
        <authorList>
            <person name="Wang Y."/>
        </authorList>
    </citation>
    <scope>NUCLEOTIDE SEQUENCE</scope>
    <source>
        <strain evidence="1">WB101</strain>
    </source>
</reference>
<name>A0ABS9KJV5_9BACT</name>
<organism evidence="1 2">
    <name type="scientific">Rhodohalobacter sulfatireducens</name>
    <dbReference type="NCBI Taxonomy" id="2911366"/>
    <lineage>
        <taxon>Bacteria</taxon>
        <taxon>Pseudomonadati</taxon>
        <taxon>Balneolota</taxon>
        <taxon>Balneolia</taxon>
        <taxon>Balneolales</taxon>
        <taxon>Balneolaceae</taxon>
        <taxon>Rhodohalobacter</taxon>
    </lineage>
</organism>
<keyword evidence="2" id="KW-1185">Reference proteome</keyword>
<comment type="caution">
    <text evidence="1">The sequence shown here is derived from an EMBL/GenBank/DDBJ whole genome shotgun (WGS) entry which is preliminary data.</text>
</comment>